<dbReference type="AlphaFoldDB" id="A0A553N8S7"/>
<evidence type="ECO:0000313" key="4">
    <source>
        <dbReference type="EMBL" id="TRY61841.1"/>
    </source>
</evidence>
<dbReference type="EMBL" id="VCGU01000459">
    <property type="protein sequence ID" value="TRY61841.1"/>
    <property type="molecule type" value="Genomic_DNA"/>
</dbReference>
<comment type="caution">
    <text evidence="4">The sequence shown here is derived from an EMBL/GenBank/DDBJ whole genome shotgun (WGS) entry which is preliminary data.</text>
</comment>
<evidence type="ECO:0000313" key="5">
    <source>
        <dbReference type="Proteomes" id="UP000318571"/>
    </source>
</evidence>
<name>A0A553N8S7_TIGCA</name>
<dbReference type="GO" id="GO:0003723">
    <property type="term" value="F:RNA binding"/>
    <property type="evidence" value="ECO:0007669"/>
    <property type="project" value="UniProtKB-KW"/>
</dbReference>
<reference evidence="4 5" key="1">
    <citation type="journal article" date="2018" name="Nat. Ecol. Evol.">
        <title>Genomic signatures of mitonuclear coevolution across populations of Tigriopus californicus.</title>
        <authorList>
            <person name="Barreto F.S."/>
            <person name="Watson E.T."/>
            <person name="Lima T.G."/>
            <person name="Willett C.S."/>
            <person name="Edmands S."/>
            <person name="Li W."/>
            <person name="Burton R.S."/>
        </authorList>
    </citation>
    <scope>NUCLEOTIDE SEQUENCE [LARGE SCALE GENOMIC DNA]</scope>
    <source>
        <strain evidence="4 5">San Diego</strain>
    </source>
</reference>
<feature type="region of interest" description="Disordered" evidence="2">
    <location>
        <begin position="56"/>
        <end position="97"/>
    </location>
</feature>
<dbReference type="SMART" id="SM01218">
    <property type="entry name" value="FoP_duplication"/>
    <property type="match status" value="1"/>
</dbReference>
<gene>
    <name evidence="4" type="ORF">TCAL_17204</name>
</gene>
<dbReference type="Proteomes" id="UP000318571">
    <property type="component" value="Chromosome 8"/>
</dbReference>
<evidence type="ECO:0000259" key="3">
    <source>
        <dbReference type="SMART" id="SM01218"/>
    </source>
</evidence>
<keyword evidence="1" id="KW-0694">RNA-binding</keyword>
<feature type="compositionally biased region" description="Pro residues" evidence="2">
    <location>
        <begin position="59"/>
        <end position="68"/>
    </location>
</feature>
<feature type="domain" description="Chromatin target of PRMT1 protein C-terminal" evidence="3">
    <location>
        <begin position="145"/>
        <end position="236"/>
    </location>
</feature>
<dbReference type="InterPro" id="IPR025715">
    <property type="entry name" value="FoP_C"/>
</dbReference>
<sequence>MPWTKIWWRIVNLEEQVNSPTSQSGVVDYFSFVHEKISEALGPEFVPDCPPGIFYRPTHPAPAPPRPQPTAHNTPWPTHAHHITPQQRPRPRPDFEPWTASPAFFHHRPGMRRWAATFSGDNHRNGTLRASLLLKRGSMIQHRLGVRRSGPRASWGRAMRRERGPATFRRRYAGVFLNRGRARRTQTESAGASRGASRNTTLSKEELDTQLDQYMSRTKHALDQDLVAYRQSGGAS</sequence>
<organism evidence="4 5">
    <name type="scientific">Tigriopus californicus</name>
    <name type="common">Marine copepod</name>
    <dbReference type="NCBI Taxonomy" id="6832"/>
    <lineage>
        <taxon>Eukaryota</taxon>
        <taxon>Metazoa</taxon>
        <taxon>Ecdysozoa</taxon>
        <taxon>Arthropoda</taxon>
        <taxon>Crustacea</taxon>
        <taxon>Multicrustacea</taxon>
        <taxon>Hexanauplia</taxon>
        <taxon>Copepoda</taxon>
        <taxon>Harpacticoida</taxon>
        <taxon>Harpacticidae</taxon>
        <taxon>Tigriopus</taxon>
    </lineage>
</organism>
<protein>
    <recommendedName>
        <fullName evidence="3">Chromatin target of PRMT1 protein C-terminal domain-containing protein</fullName>
    </recommendedName>
</protein>
<evidence type="ECO:0000256" key="1">
    <source>
        <dbReference type="ARBA" id="ARBA00022884"/>
    </source>
</evidence>
<keyword evidence="5" id="KW-1185">Reference proteome</keyword>
<dbReference type="Pfam" id="PF13865">
    <property type="entry name" value="FoP_duplication"/>
    <property type="match status" value="1"/>
</dbReference>
<accession>A0A553N8S7</accession>
<feature type="region of interest" description="Disordered" evidence="2">
    <location>
        <begin position="181"/>
        <end position="207"/>
    </location>
</feature>
<proteinExistence type="predicted"/>
<evidence type="ECO:0000256" key="2">
    <source>
        <dbReference type="SAM" id="MobiDB-lite"/>
    </source>
</evidence>